<comment type="caution">
    <text evidence="3">The sequence shown here is derived from an EMBL/GenBank/DDBJ whole genome shotgun (WGS) entry which is preliminary data.</text>
</comment>
<name>A0A445J721_GLYSO</name>
<proteinExistence type="inferred from homology"/>
<protein>
    <recommendedName>
        <fullName evidence="5">Bifunctional inhibitor/plant lipid transfer protein/seed storage helical domain-containing protein</fullName>
    </recommendedName>
</protein>
<reference evidence="3 4" key="1">
    <citation type="submission" date="2018-09" db="EMBL/GenBank/DDBJ databases">
        <title>A high-quality reference genome of wild soybean provides a powerful tool to mine soybean genomes.</title>
        <authorList>
            <person name="Xie M."/>
            <person name="Chung C.Y.L."/>
            <person name="Li M.-W."/>
            <person name="Wong F.-L."/>
            <person name="Chan T.-F."/>
            <person name="Lam H.-M."/>
        </authorList>
    </citation>
    <scope>NUCLEOTIDE SEQUENCE [LARGE SCALE GENOMIC DNA]</scope>
    <source>
        <strain evidence="4">cv. W05</strain>
        <tissue evidence="3">Hypocotyl of etiolated seedlings</tissue>
    </source>
</reference>
<organism evidence="3 4">
    <name type="scientific">Glycine soja</name>
    <name type="common">Wild soybean</name>
    <dbReference type="NCBI Taxonomy" id="3848"/>
    <lineage>
        <taxon>Eukaryota</taxon>
        <taxon>Viridiplantae</taxon>
        <taxon>Streptophyta</taxon>
        <taxon>Embryophyta</taxon>
        <taxon>Tracheophyta</taxon>
        <taxon>Spermatophyta</taxon>
        <taxon>Magnoliopsida</taxon>
        <taxon>eudicotyledons</taxon>
        <taxon>Gunneridae</taxon>
        <taxon>Pentapetalae</taxon>
        <taxon>rosids</taxon>
        <taxon>fabids</taxon>
        <taxon>Fabales</taxon>
        <taxon>Fabaceae</taxon>
        <taxon>Papilionoideae</taxon>
        <taxon>50 kb inversion clade</taxon>
        <taxon>NPAAA clade</taxon>
        <taxon>indigoferoid/millettioid clade</taxon>
        <taxon>Phaseoleae</taxon>
        <taxon>Glycine</taxon>
        <taxon>Glycine subgen. Soja</taxon>
    </lineage>
</organism>
<dbReference type="Proteomes" id="UP000289340">
    <property type="component" value="Chromosome 9"/>
</dbReference>
<feature type="signal peptide" evidence="2">
    <location>
        <begin position="1"/>
        <end position="26"/>
    </location>
</feature>
<keyword evidence="4" id="KW-1185">Reference proteome</keyword>
<accession>A0A445J721</accession>
<evidence type="ECO:0000313" key="4">
    <source>
        <dbReference type="Proteomes" id="UP000289340"/>
    </source>
</evidence>
<evidence type="ECO:0000256" key="2">
    <source>
        <dbReference type="SAM" id="SignalP"/>
    </source>
</evidence>
<gene>
    <name evidence="3" type="ORF">D0Y65_025454</name>
</gene>
<evidence type="ECO:0000256" key="1">
    <source>
        <dbReference type="ARBA" id="ARBA00009748"/>
    </source>
</evidence>
<dbReference type="GO" id="GO:0006869">
    <property type="term" value="P:lipid transport"/>
    <property type="evidence" value="ECO:0007669"/>
    <property type="project" value="InterPro"/>
</dbReference>
<dbReference type="AlphaFoldDB" id="A0A445J721"/>
<dbReference type="SUPFAM" id="SSF47699">
    <property type="entry name" value="Bifunctional inhibitor/lipid-transfer protein/seed storage 2S albumin"/>
    <property type="match status" value="1"/>
</dbReference>
<evidence type="ECO:0008006" key="5">
    <source>
        <dbReference type="Google" id="ProtNLM"/>
    </source>
</evidence>
<sequence length="68" mass="7067">MANHLLVKDSSLVVMCMVLGMPLADAALSLKTIAQSIPRLNLASLAGLPAKCGVNLPFKASPSIDCNM</sequence>
<dbReference type="SMR" id="A0A445J721"/>
<dbReference type="PRINTS" id="PR00382">
    <property type="entry name" value="LIPIDTRNSFER"/>
</dbReference>
<dbReference type="EMBL" id="QZWG01000009">
    <property type="protein sequence ID" value="RZB94194.1"/>
    <property type="molecule type" value="Genomic_DNA"/>
</dbReference>
<dbReference type="GO" id="GO:0008289">
    <property type="term" value="F:lipid binding"/>
    <property type="evidence" value="ECO:0007669"/>
    <property type="project" value="InterPro"/>
</dbReference>
<evidence type="ECO:0000313" key="3">
    <source>
        <dbReference type="EMBL" id="RZB94194.1"/>
    </source>
</evidence>
<keyword evidence="2" id="KW-0732">Signal</keyword>
<dbReference type="Gene3D" id="1.10.110.10">
    <property type="entry name" value="Plant lipid-transfer and hydrophobic proteins"/>
    <property type="match status" value="1"/>
</dbReference>
<dbReference type="InterPro" id="IPR036312">
    <property type="entry name" value="Bifun_inhib/LTP/seed_sf"/>
</dbReference>
<dbReference type="InterPro" id="IPR000528">
    <property type="entry name" value="Plant_nsLTP"/>
</dbReference>
<comment type="similarity">
    <text evidence="1">Belongs to the plant LTP family.</text>
</comment>
<feature type="chain" id="PRO_5019040654" description="Bifunctional inhibitor/plant lipid transfer protein/seed storage helical domain-containing protein" evidence="2">
    <location>
        <begin position="27"/>
        <end position="68"/>
    </location>
</feature>